<organism evidence="2 3">
    <name type="scientific">Candidatus Nomurabacteria bacterium RIFCSPLOWO2_01_FULL_33_17</name>
    <dbReference type="NCBI Taxonomy" id="1801764"/>
    <lineage>
        <taxon>Bacteria</taxon>
        <taxon>Candidatus Nomuraibacteriota</taxon>
    </lineage>
</organism>
<dbReference type="Pfam" id="PF00961">
    <property type="entry name" value="LAGLIDADG_1"/>
    <property type="match status" value="1"/>
</dbReference>
<dbReference type="PANTHER" id="PTHR36181">
    <property type="entry name" value="INTRON-ENCODED ENDONUCLEASE AI3-RELATED"/>
    <property type="match status" value="1"/>
</dbReference>
<evidence type="ECO:0000313" key="2">
    <source>
        <dbReference type="EMBL" id="OGI84289.1"/>
    </source>
</evidence>
<dbReference type="InterPro" id="IPR051289">
    <property type="entry name" value="LAGLIDADG_Endonuclease"/>
</dbReference>
<dbReference type="InterPro" id="IPR004860">
    <property type="entry name" value="LAGLIDADG_dom"/>
</dbReference>
<dbReference type="AlphaFoldDB" id="A0A1F6WQX2"/>
<dbReference type="GO" id="GO:0004519">
    <property type="term" value="F:endonuclease activity"/>
    <property type="evidence" value="ECO:0007669"/>
    <property type="project" value="InterPro"/>
</dbReference>
<dbReference type="Proteomes" id="UP000178184">
    <property type="component" value="Unassembled WGS sequence"/>
</dbReference>
<feature type="domain" description="Homing endonuclease LAGLIDADG" evidence="1">
    <location>
        <begin position="9"/>
        <end position="117"/>
    </location>
</feature>
<dbReference type="InterPro" id="IPR027434">
    <property type="entry name" value="Homing_endonucl"/>
</dbReference>
<gene>
    <name evidence="2" type="ORF">A2903_03070</name>
</gene>
<reference evidence="2 3" key="1">
    <citation type="journal article" date="2016" name="Nat. Commun.">
        <title>Thousands of microbial genomes shed light on interconnected biogeochemical processes in an aquifer system.</title>
        <authorList>
            <person name="Anantharaman K."/>
            <person name="Brown C.T."/>
            <person name="Hug L.A."/>
            <person name="Sharon I."/>
            <person name="Castelle C.J."/>
            <person name="Probst A.J."/>
            <person name="Thomas B.C."/>
            <person name="Singh A."/>
            <person name="Wilkins M.J."/>
            <person name="Karaoz U."/>
            <person name="Brodie E.L."/>
            <person name="Williams K.H."/>
            <person name="Hubbard S.S."/>
            <person name="Banfield J.F."/>
        </authorList>
    </citation>
    <scope>NUCLEOTIDE SEQUENCE [LARGE SCALE GENOMIC DNA]</scope>
</reference>
<proteinExistence type="predicted"/>
<dbReference type="Gene3D" id="3.10.28.10">
    <property type="entry name" value="Homing endonucleases"/>
    <property type="match status" value="1"/>
</dbReference>
<dbReference type="STRING" id="1801764.A2903_03070"/>
<name>A0A1F6WQX2_9BACT</name>
<dbReference type="EMBL" id="MFUO01000003">
    <property type="protein sequence ID" value="OGI84289.1"/>
    <property type="molecule type" value="Genomic_DNA"/>
</dbReference>
<protein>
    <recommendedName>
        <fullName evidence="1">Homing endonuclease LAGLIDADG domain-containing protein</fullName>
    </recommendedName>
</protein>
<evidence type="ECO:0000259" key="1">
    <source>
        <dbReference type="Pfam" id="PF00961"/>
    </source>
</evidence>
<evidence type="ECO:0000313" key="3">
    <source>
        <dbReference type="Proteomes" id="UP000178184"/>
    </source>
</evidence>
<dbReference type="PANTHER" id="PTHR36181:SF2">
    <property type="entry name" value="INTRON-ENCODED ENDONUCLEASE AI3-RELATED"/>
    <property type="match status" value="1"/>
</dbReference>
<comment type="caution">
    <text evidence="2">The sequence shown here is derived from an EMBL/GenBank/DDBJ whole genome shotgun (WGS) entry which is preliminary data.</text>
</comment>
<dbReference type="SUPFAM" id="SSF55608">
    <property type="entry name" value="Homing endonucleases"/>
    <property type="match status" value="1"/>
</dbReference>
<sequence>MQNFNPDYIIGLVDGEGSFTVYVRHPEKVSLTRRVQIEPKFYLKLIEKDKEILYGLQKFFGCGSVYFQKDNRPNHQNCYRYEVYNRNELRTIIIPFFKKYILKFPSKRNDFNIFCKMFLLIDRGDHLKESGLRKLYELKQHMH</sequence>
<accession>A0A1F6WQX2</accession>